<dbReference type="STRING" id="338963.Pcar_2947"/>
<dbReference type="HOGENOM" id="CLU_064956_1_0_7"/>
<reference evidence="2" key="1">
    <citation type="submission" date="2005-10" db="EMBL/GenBank/DDBJ databases">
        <title>Complete sequence of Pelobacter carbinolicus DSM 2380.</title>
        <authorList>
            <person name="Copeland A."/>
            <person name="Lucas S."/>
            <person name="Lapidus A."/>
            <person name="Barry K."/>
            <person name="Detter J.C."/>
            <person name="Glavina T."/>
            <person name="Hammon N."/>
            <person name="Israni S."/>
            <person name="Pitluck S."/>
            <person name="Chertkov O."/>
            <person name="Schmutz J."/>
            <person name="Larimer F."/>
            <person name="Land M."/>
            <person name="Kyrpides N."/>
            <person name="Ivanova N."/>
            <person name="Richardson P."/>
        </authorList>
    </citation>
    <scope>NUCLEOTIDE SEQUENCE [LARGE SCALE GENOMIC DNA]</scope>
    <source>
        <strain evidence="2">DSM 2380 / NBRC 103641 / GraBd1</strain>
    </source>
</reference>
<dbReference type="Proteomes" id="UP000002534">
    <property type="component" value="Chromosome"/>
</dbReference>
<dbReference type="eggNOG" id="COG0637">
    <property type="taxonomic scope" value="Bacteria"/>
</dbReference>
<dbReference type="EMBL" id="CP000142">
    <property type="protein sequence ID" value="ABA90182.1"/>
    <property type="molecule type" value="Genomic_DNA"/>
</dbReference>
<name>Q3A0C5_SYNC1</name>
<dbReference type="GO" id="GO:0008967">
    <property type="term" value="F:phosphoglycolate phosphatase activity"/>
    <property type="evidence" value="ECO:0007669"/>
    <property type="project" value="TreeGrafter"/>
</dbReference>
<dbReference type="OrthoDB" id="367448at2"/>
<reference evidence="1 2" key="2">
    <citation type="journal article" date="2012" name="BMC Genomics">
        <title>The genome of Pelobacter carbinolicus reveals surprising metabolic capabilities and physiological features.</title>
        <authorList>
            <person name="Aklujkar M."/>
            <person name="Haveman S.A."/>
            <person name="Didonato R.Jr."/>
            <person name="Chertkov O."/>
            <person name="Han C.S."/>
            <person name="Land M.L."/>
            <person name="Brown P."/>
            <person name="Lovley D.R."/>
        </authorList>
    </citation>
    <scope>NUCLEOTIDE SEQUENCE [LARGE SCALE GENOMIC DNA]</scope>
    <source>
        <strain evidence="2">DSM 2380 / NBRC 103641 / GraBd1</strain>
    </source>
</reference>
<dbReference type="PANTHER" id="PTHR43434:SF3">
    <property type="entry name" value="GMP_IMP NUCLEOTIDASE YRFG"/>
    <property type="match status" value="1"/>
</dbReference>
<dbReference type="GO" id="GO:0005829">
    <property type="term" value="C:cytosol"/>
    <property type="evidence" value="ECO:0007669"/>
    <property type="project" value="TreeGrafter"/>
</dbReference>
<dbReference type="Gene3D" id="3.40.50.1000">
    <property type="entry name" value="HAD superfamily/HAD-like"/>
    <property type="match status" value="1"/>
</dbReference>
<dbReference type="KEGG" id="pca:Pcar_2947"/>
<evidence type="ECO:0000313" key="1">
    <source>
        <dbReference type="EMBL" id="ABA90182.1"/>
    </source>
</evidence>
<dbReference type="RefSeq" id="WP_011342735.1">
    <property type="nucleotide sequence ID" value="NC_007498.2"/>
</dbReference>
<proteinExistence type="predicted"/>
<evidence type="ECO:0000313" key="2">
    <source>
        <dbReference type="Proteomes" id="UP000002534"/>
    </source>
</evidence>
<dbReference type="SUPFAM" id="SSF56784">
    <property type="entry name" value="HAD-like"/>
    <property type="match status" value="1"/>
</dbReference>
<dbReference type="PANTHER" id="PTHR43434">
    <property type="entry name" value="PHOSPHOGLYCOLATE PHOSPHATASE"/>
    <property type="match status" value="1"/>
</dbReference>
<protein>
    <submittedName>
        <fullName evidence="1">HAD superfamily hydrolase</fullName>
    </submittedName>
</protein>
<accession>Q3A0C5</accession>
<organism evidence="1 2">
    <name type="scientific">Syntrophotalea carbinolica (strain DSM 2380 / NBRC 103641 / GraBd1)</name>
    <name type="common">Pelobacter carbinolicus</name>
    <dbReference type="NCBI Taxonomy" id="338963"/>
    <lineage>
        <taxon>Bacteria</taxon>
        <taxon>Pseudomonadati</taxon>
        <taxon>Thermodesulfobacteriota</taxon>
        <taxon>Desulfuromonadia</taxon>
        <taxon>Desulfuromonadales</taxon>
        <taxon>Syntrophotaleaceae</taxon>
        <taxon>Syntrophotalea</taxon>
    </lineage>
</organism>
<dbReference type="InterPro" id="IPR036412">
    <property type="entry name" value="HAD-like_sf"/>
</dbReference>
<sequence length="247" mass="28204">MQFSLSENIHGILFDLDGTLLDIQMEDYINGYVENLARCFEDIADRTVFAEVLISSAYALFSDRDGEQTNELFFLSMIARQLGIGKKQLRLRLQKFYENGLAQLSHLVKPFPQSHAILQSCFERNLKVALATNPVFPRAAINARLRGAGLDGFPYDLISSYENSHYCKPHPQFFLDILSRLSLNPENVVMIGNDTQYDLPARRAHIATFLVDTCLIDHDRRVGQATWVGNHDDLLQFIRQLPARRND</sequence>
<dbReference type="InterPro" id="IPR023214">
    <property type="entry name" value="HAD_sf"/>
</dbReference>
<dbReference type="Pfam" id="PF00702">
    <property type="entry name" value="Hydrolase"/>
    <property type="match status" value="1"/>
</dbReference>
<dbReference type="SFLD" id="SFLDG01129">
    <property type="entry name" value="C1.5:_HAD__Beta-PGM__Phosphata"/>
    <property type="match status" value="1"/>
</dbReference>
<keyword evidence="1" id="KW-0378">Hydrolase</keyword>
<gene>
    <name evidence="1" type="ordered locus">Pcar_2947</name>
</gene>
<dbReference type="GO" id="GO:0006281">
    <property type="term" value="P:DNA repair"/>
    <property type="evidence" value="ECO:0007669"/>
    <property type="project" value="TreeGrafter"/>
</dbReference>
<keyword evidence="2" id="KW-1185">Reference proteome</keyword>
<dbReference type="AlphaFoldDB" id="Q3A0C5"/>
<dbReference type="InterPro" id="IPR050155">
    <property type="entry name" value="HAD-like_hydrolase_sf"/>
</dbReference>
<dbReference type="SFLD" id="SFLDS00003">
    <property type="entry name" value="Haloacid_Dehalogenase"/>
    <property type="match status" value="1"/>
</dbReference>